<reference evidence="1 2" key="1">
    <citation type="journal article" date="2017" name="ISME J.">
        <title>Potential for microbial H2 and metal transformations associated with novel bacteria and archaea in deep terrestrial subsurface sediments.</title>
        <authorList>
            <person name="Hernsdorf A.W."/>
            <person name="Amano Y."/>
            <person name="Miyakawa K."/>
            <person name="Ise K."/>
            <person name="Suzuki Y."/>
            <person name="Anantharaman K."/>
            <person name="Probst A."/>
            <person name="Burstein D."/>
            <person name="Thomas B.C."/>
            <person name="Banfield J.F."/>
        </authorList>
    </citation>
    <scope>NUCLEOTIDE SEQUENCE [LARGE SCALE GENOMIC DNA]</scope>
    <source>
        <strain evidence="1">HGW-Dojkabacteria-1</strain>
    </source>
</reference>
<evidence type="ECO:0000313" key="2">
    <source>
        <dbReference type="Proteomes" id="UP000233417"/>
    </source>
</evidence>
<protein>
    <submittedName>
        <fullName evidence="1">Uncharacterized protein</fullName>
    </submittedName>
</protein>
<dbReference type="EMBL" id="PHAO01000001">
    <property type="protein sequence ID" value="PKN03054.1"/>
    <property type="molecule type" value="Genomic_DNA"/>
</dbReference>
<dbReference type="Proteomes" id="UP000233417">
    <property type="component" value="Unassembled WGS sequence"/>
</dbReference>
<accession>A0A2N2F4C2</accession>
<name>A0A2N2F4C2_9BACT</name>
<organism evidence="1 2">
    <name type="scientific">Candidatus Dojkabacteria bacterium HGW-Dojkabacteria-1</name>
    <dbReference type="NCBI Taxonomy" id="2013761"/>
    <lineage>
        <taxon>Bacteria</taxon>
        <taxon>Candidatus Dojkabacteria</taxon>
    </lineage>
</organism>
<comment type="caution">
    <text evidence="1">The sequence shown here is derived from an EMBL/GenBank/DDBJ whole genome shotgun (WGS) entry which is preliminary data.</text>
</comment>
<gene>
    <name evidence="1" type="ORF">CVU76_03455</name>
</gene>
<evidence type="ECO:0000313" key="1">
    <source>
        <dbReference type="EMBL" id="PKN03054.1"/>
    </source>
</evidence>
<sequence length="213" mass="24310">MSDLEIKDTRDSTGINDLMAVLEEGYPNAHIKFLDYTQSYGPDSENHQFQQKGDGETFVNPFGDKGGHYRAELFVHGIRNSLVDPENEENKILIYPSFDKEGNVATIRLLKYPSTLLQKIKEDFLLRKDSLNIPNDTQRISKIPKIRNGEPIGKDGEITCFDPLLNSESTNRILYSPEKINKIKSNSKPIQWGKSKSIYPYENNSGQRIFLLV</sequence>
<proteinExistence type="predicted"/>
<dbReference type="AlphaFoldDB" id="A0A2N2F4C2"/>